<dbReference type="EMBL" id="CP126114">
    <property type="protein sequence ID" value="WHY88584.1"/>
    <property type="molecule type" value="Genomic_DNA"/>
</dbReference>
<dbReference type="KEGG" id="nnv:QNH39_12390"/>
<organism evidence="6 7">
    <name type="scientific">Neobacillus novalis</name>
    <dbReference type="NCBI Taxonomy" id="220687"/>
    <lineage>
        <taxon>Bacteria</taxon>
        <taxon>Bacillati</taxon>
        <taxon>Bacillota</taxon>
        <taxon>Bacilli</taxon>
        <taxon>Bacillales</taxon>
        <taxon>Bacillaceae</taxon>
        <taxon>Neobacillus</taxon>
    </lineage>
</organism>
<reference evidence="6" key="1">
    <citation type="submission" date="2023-05" db="EMBL/GenBank/DDBJ databases">
        <title>Comparative genomics of Bacillaceae isolates and their secondary metabolite potential.</title>
        <authorList>
            <person name="Song L."/>
            <person name="Nielsen L.J."/>
            <person name="Mohite O."/>
            <person name="Xu X."/>
            <person name="Weber T."/>
            <person name="Kovacs A.T."/>
        </authorList>
    </citation>
    <scope>NUCLEOTIDE SEQUENCE</scope>
    <source>
        <strain evidence="6">XLM17</strain>
    </source>
</reference>
<dbReference type="RefSeq" id="WP_066148043.1">
    <property type="nucleotide sequence ID" value="NZ_CP126114.1"/>
</dbReference>
<dbReference type="PROSITE" id="PS50901">
    <property type="entry name" value="FTSK"/>
    <property type="match status" value="1"/>
</dbReference>
<feature type="binding site" evidence="3">
    <location>
        <begin position="1465"/>
        <end position="1472"/>
    </location>
    <ligand>
        <name>ATP</name>
        <dbReference type="ChEBI" id="CHEBI:30616"/>
    </ligand>
</feature>
<dbReference type="PANTHER" id="PTHR22683">
    <property type="entry name" value="SPORULATION PROTEIN RELATED"/>
    <property type="match status" value="1"/>
</dbReference>
<evidence type="ECO:0000256" key="1">
    <source>
        <dbReference type="ARBA" id="ARBA00022741"/>
    </source>
</evidence>
<keyword evidence="2 3" id="KW-0067">ATP-binding</keyword>
<dbReference type="InterPro" id="IPR002543">
    <property type="entry name" value="FtsK_dom"/>
</dbReference>
<evidence type="ECO:0000313" key="7">
    <source>
        <dbReference type="Proteomes" id="UP001178288"/>
    </source>
</evidence>
<dbReference type="SUPFAM" id="SSF52540">
    <property type="entry name" value="P-loop containing nucleoside triphosphate hydrolases"/>
    <property type="match status" value="1"/>
</dbReference>
<evidence type="ECO:0000313" key="6">
    <source>
        <dbReference type="EMBL" id="WHY88584.1"/>
    </source>
</evidence>
<feature type="region of interest" description="Disordered" evidence="4">
    <location>
        <begin position="1257"/>
        <end position="1291"/>
    </location>
</feature>
<feature type="domain" description="FtsK" evidence="5">
    <location>
        <begin position="1445"/>
        <end position="1636"/>
    </location>
</feature>
<dbReference type="GO" id="GO:0005524">
    <property type="term" value="F:ATP binding"/>
    <property type="evidence" value="ECO:0007669"/>
    <property type="project" value="UniProtKB-UniRule"/>
</dbReference>
<proteinExistence type="predicted"/>
<dbReference type="GO" id="GO:0003677">
    <property type="term" value="F:DNA binding"/>
    <property type="evidence" value="ECO:0007669"/>
    <property type="project" value="InterPro"/>
</dbReference>
<dbReference type="PANTHER" id="PTHR22683:SF1">
    <property type="entry name" value="TYPE VII SECRETION SYSTEM PROTEIN ESSC"/>
    <property type="match status" value="1"/>
</dbReference>
<name>A0AA95MU53_9BACI</name>
<dbReference type="InterPro" id="IPR027417">
    <property type="entry name" value="P-loop_NTPase"/>
</dbReference>
<protein>
    <submittedName>
        <fullName evidence="6">FtsK/SpoIIIE domain-containing protein</fullName>
    </submittedName>
</protein>
<evidence type="ECO:0000256" key="2">
    <source>
        <dbReference type="ARBA" id="ARBA00022840"/>
    </source>
</evidence>
<evidence type="ECO:0000259" key="5">
    <source>
        <dbReference type="PROSITE" id="PS50901"/>
    </source>
</evidence>
<keyword evidence="7" id="KW-1185">Reference proteome</keyword>
<sequence>MIGDKLLAIWINRLLQDHFKKQKNDNTEKLFIKISGVGNSNVPVLLETLREDIGVLKTYFYPIIRTVTEIHGFEEYSYREYETSTWLRNNTKPNQALVLIINEITPEAQSLENIFTIDEAYLLSPLGLKSLYNLLSEKGFIAPDEINYVQEFMSLYTSISEPQLSSVLSFLVAILKDPNPSVVDKLQRKLPHLNLFVDTKLKISIEDKPRLKKNFLLANLNIREADQERIMNNVYSFLEEEEKSDVKHEIWENKTVDEFITEVVDFINQNNNFLLYYDFDFITMVFGFSTKPVKVIDQVKEILEVNKDEFNEEQIKDFENGYDEVVSNSDPDSIQVFIDEFEDELNKKPGLIKKLERLVDKLRNPSIYEDIIQGIQKEIFTLIEEEQENPDLASSMFQVEILTTKSTEDIVGLLKLYLSNIQIIIPRIEFISTSLPDTCDESIKDPDIVFEIRHLINGNIINNKKFKVTSFSELEIFTFFEQIEQGIAPYIKNYEENEVELVDLLSLVKENVRPYIISNEAGVKENLYLLEEYLNSYILKLNYAREYGLYSLDVSLLENELSVLLENIYCSSLVSQQIYQNVNFFGAIDYFDNKKGETGLPVTRKLTVFNPIRLIAYIKRSMEIGIQINGWIEATSREGLQVEKPEEYLDYIRLHTSNLAPRYFSSYGEQSYLVENYEVLGEGTFVINTKTSFNSDYLASELSDELIKTTKNYLEVYPYAKDGMDILLLFCESVDVVKKCVDALFTKTSIKKLRLTVHSPHAAKLHNQINKWIEQKEEYTKPNLDSKFPKLELNIISGKNVNEIFSQVNKSMSDADMVVLADYFGHGNQIAYNFERILPKETEKWFETIYKDPLKNDEAVKRISYVSEHLPQVLQHFYQMQYINQTGVMPDKKDLYVLKNLISITNIKHSSLIDQMHKIFNWSVILDRYLDKTLLTKTSANANIIQYKPKAGKNNQFKLIISSSKYIRKISEEASDYAYYDRLHRKFVSIMKNKNVSRDAVIEAVNKVKEISGGLVLKTIGKGKYAHEMLATYLSTVRRSLTVDNRLQVWAVCDDLPWFANNKRRPDLVETTIEKHDDKLKIHFELIELKFINENIFDKERFDALKQIKTGLSLYNRLFSFNEDQLDSEYWRSELIQYFIEKSSYSPEHANLLKDLQHTEICNIEVTFGGSVDVYCYTSNLTEYNFTQIDNGIFRDQLDSNVINYIFTRGYILNQLKTFEDNQPMYDEFNQLNSDFDVLRTTLGFNEDIDFEDNHEEEAVGKGDENGLGQKQNPIEEGNPNEVIDKNDNTHKPVISNQDEGLEHFREYPEVEALRGIEIDYKSFEDNSLQLRDQYIRKLKSNFTQNGIHLNIKDAIIGSSVIRLELDLPADLPVNKVIARSKDIQLWLGLSTEPHIFINKGMKIDIIREEPETIYFEKFMELTRKQLSDKITKTNLIAPLGLDPLNDVIYMDFSNSMSPHLLTGGTTGSGKSVTLNSIILGMMCLYSPDQVQFLFIDPKKVEFTIYEYKKHTRSVITDLDEAIKVLQFYVNEMEDRYTKFAREGVSNLDEYIEEVGECLPRIVIVFDEFADFMTQDAELKKQVENSILRLGQKARAAGIHLIICTQNPKADIINTNIRNNLGARLALKASDTNASNVILDESGAEKLAGKGDFLAKIYGNTERGKSPFLTPKVRRALLKYLNKEE</sequence>
<evidence type="ECO:0000256" key="4">
    <source>
        <dbReference type="SAM" id="MobiDB-lite"/>
    </source>
</evidence>
<dbReference type="Pfam" id="PF01580">
    <property type="entry name" value="FtsK_SpoIIIE"/>
    <property type="match status" value="1"/>
</dbReference>
<keyword evidence="1 3" id="KW-0547">Nucleotide-binding</keyword>
<dbReference type="InterPro" id="IPR050206">
    <property type="entry name" value="FtsK/SpoIIIE/SftA"/>
</dbReference>
<evidence type="ECO:0000256" key="3">
    <source>
        <dbReference type="PROSITE-ProRule" id="PRU00289"/>
    </source>
</evidence>
<gene>
    <name evidence="6" type="ORF">QNH39_12390</name>
</gene>
<dbReference type="Gene3D" id="3.40.50.300">
    <property type="entry name" value="P-loop containing nucleotide triphosphate hydrolases"/>
    <property type="match status" value="1"/>
</dbReference>
<dbReference type="Proteomes" id="UP001178288">
    <property type="component" value="Chromosome"/>
</dbReference>
<accession>A0AA95MU53</accession>